<dbReference type="EMBL" id="BMON01000001">
    <property type="protein sequence ID" value="GGM26759.1"/>
    <property type="molecule type" value="Genomic_DNA"/>
</dbReference>
<dbReference type="AlphaFoldDB" id="A0A830FQ90"/>
<dbReference type="RefSeq" id="WP_188851273.1">
    <property type="nucleotide sequence ID" value="NZ_BMON01000001.1"/>
</dbReference>
<feature type="region of interest" description="Disordered" evidence="1">
    <location>
        <begin position="1"/>
        <end position="94"/>
    </location>
</feature>
<sequence length="192" mass="20250">MVETEQAEEIEPAEQESDEEVSEDDAPEIDADEKATVPLDEIDVDPDDVEQEAGAAADDGSDTSDGNDTDDTAEQGTDETANQPPIPDGETWGDQYVSMLALLLGEIAESTEGEPGKTAEDIEELARAPPVELDENVDEWLQQAGMGTEIPPGKAVALGTAGLVAVVLLTETDVASDLIDRAADEINEADLL</sequence>
<proteinExistence type="predicted"/>
<feature type="compositionally biased region" description="Acidic residues" evidence="1">
    <location>
        <begin position="40"/>
        <end position="51"/>
    </location>
</feature>
<feature type="compositionally biased region" description="Acidic residues" evidence="1">
    <location>
        <begin position="1"/>
        <end position="31"/>
    </location>
</feature>
<feature type="compositionally biased region" description="Acidic residues" evidence="1">
    <location>
        <begin position="59"/>
        <end position="77"/>
    </location>
</feature>
<dbReference type="OrthoDB" id="242215at2157"/>
<dbReference type="Proteomes" id="UP000656367">
    <property type="component" value="Unassembled WGS sequence"/>
</dbReference>
<protein>
    <submittedName>
        <fullName evidence="2">Uncharacterized protein</fullName>
    </submittedName>
</protein>
<organism evidence="2 3">
    <name type="scientific">Haloarcula argentinensis</name>
    <dbReference type="NCBI Taxonomy" id="43776"/>
    <lineage>
        <taxon>Archaea</taxon>
        <taxon>Methanobacteriati</taxon>
        <taxon>Methanobacteriota</taxon>
        <taxon>Stenosarchaea group</taxon>
        <taxon>Halobacteria</taxon>
        <taxon>Halobacteriales</taxon>
        <taxon>Haloarculaceae</taxon>
        <taxon>Haloarcula</taxon>
    </lineage>
</organism>
<reference evidence="2" key="2">
    <citation type="submission" date="2020-09" db="EMBL/GenBank/DDBJ databases">
        <authorList>
            <person name="Sun Q."/>
            <person name="Ohkuma M."/>
        </authorList>
    </citation>
    <scope>NUCLEOTIDE SEQUENCE</scope>
    <source>
        <strain evidence="2">JCM 15759</strain>
    </source>
</reference>
<comment type="caution">
    <text evidence="2">The sequence shown here is derived from an EMBL/GenBank/DDBJ whole genome shotgun (WGS) entry which is preliminary data.</text>
</comment>
<name>A0A830FQ90_HALAR</name>
<accession>A0A830FQ90</accession>
<evidence type="ECO:0000256" key="1">
    <source>
        <dbReference type="SAM" id="MobiDB-lite"/>
    </source>
</evidence>
<evidence type="ECO:0000313" key="3">
    <source>
        <dbReference type="Proteomes" id="UP000656367"/>
    </source>
</evidence>
<gene>
    <name evidence="2" type="ORF">GCM10009006_05270</name>
</gene>
<reference evidence="2" key="1">
    <citation type="journal article" date="2014" name="Int. J. Syst. Evol. Microbiol.">
        <title>Complete genome sequence of Corynebacterium casei LMG S-19264T (=DSM 44701T), isolated from a smear-ripened cheese.</title>
        <authorList>
            <consortium name="US DOE Joint Genome Institute (JGI-PGF)"/>
            <person name="Walter F."/>
            <person name="Albersmeier A."/>
            <person name="Kalinowski J."/>
            <person name="Ruckert C."/>
        </authorList>
    </citation>
    <scope>NUCLEOTIDE SEQUENCE</scope>
    <source>
        <strain evidence="2">JCM 15759</strain>
    </source>
</reference>
<evidence type="ECO:0000313" key="2">
    <source>
        <dbReference type="EMBL" id="GGM26759.1"/>
    </source>
</evidence>